<dbReference type="Proteomes" id="UP001224781">
    <property type="component" value="Unassembled WGS sequence"/>
</dbReference>
<proteinExistence type="predicted"/>
<accession>A0ABU0UDY4</accession>
<evidence type="ECO:0000313" key="1">
    <source>
        <dbReference type="EMBL" id="MDQ1183148.1"/>
    </source>
</evidence>
<evidence type="ECO:0000313" key="2">
    <source>
        <dbReference type="Proteomes" id="UP001224781"/>
    </source>
</evidence>
<gene>
    <name evidence="1" type="ORF">QE408_000270</name>
</gene>
<keyword evidence="2" id="KW-1185">Reference proteome</keyword>
<comment type="caution">
    <text evidence="1">The sequence shown here is derived from an EMBL/GenBank/DDBJ whole genome shotgun (WGS) entry which is preliminary data.</text>
</comment>
<organism evidence="1 2">
    <name type="scientific">Agrobacterium larrymoorei</name>
    <dbReference type="NCBI Taxonomy" id="160699"/>
    <lineage>
        <taxon>Bacteria</taxon>
        <taxon>Pseudomonadati</taxon>
        <taxon>Pseudomonadota</taxon>
        <taxon>Alphaproteobacteria</taxon>
        <taxon>Hyphomicrobiales</taxon>
        <taxon>Rhizobiaceae</taxon>
        <taxon>Rhizobium/Agrobacterium group</taxon>
        <taxon>Agrobacterium</taxon>
    </lineage>
</organism>
<name>A0ABU0UDY4_9HYPH</name>
<sequence>MAAKQEEKIDRVDAPKTCFVIMPISDVDGYPAGHFNEVYKQLIEPAVTSAGYACSLATTSNSAHMIQLEVVTKVATADLCICDLSNNNPNVLFEYGIRQAFDKPTVLIKDDKTRRIFDLSGFRDIEYDHTLRIANTLAARDSIRAAILDTVMGSTDEDQIFSLVKLMKLTKAALPSGEVTKDDARFTLLEKKLDSIAISLSHQRSMVGPGAVVPISKGRSGAVATISGDNRWEIRFSDDSVLLIDLKARKLEKYEDVPSLEKSEFWSGLDNTAKQNILSMISKHSPDVIPF</sequence>
<reference evidence="1 2" key="1">
    <citation type="submission" date="2023-07" db="EMBL/GenBank/DDBJ databases">
        <title>Functional and genomic diversity of the sorghum phyllosphere microbiome.</title>
        <authorList>
            <person name="Shade A."/>
        </authorList>
    </citation>
    <scope>NUCLEOTIDE SEQUENCE [LARGE SCALE GENOMIC DNA]</scope>
    <source>
        <strain evidence="1 2">SORGH_AS_1126</strain>
    </source>
</reference>
<dbReference type="RefSeq" id="WP_306927888.1">
    <property type="nucleotide sequence ID" value="NZ_JAUTBL010000001.1"/>
</dbReference>
<protein>
    <submittedName>
        <fullName evidence="1">Uncharacterized protein</fullName>
    </submittedName>
</protein>
<dbReference type="EMBL" id="JAUTBL010000001">
    <property type="protein sequence ID" value="MDQ1183148.1"/>
    <property type="molecule type" value="Genomic_DNA"/>
</dbReference>